<reference evidence="4 5" key="1">
    <citation type="submission" date="2020-08" db="EMBL/GenBank/DDBJ databases">
        <title>Genomic Encyclopedia of Type Strains, Phase IV (KMG-IV): sequencing the most valuable type-strain genomes for metagenomic binning, comparative biology and taxonomic classification.</title>
        <authorList>
            <person name="Goeker M."/>
        </authorList>
    </citation>
    <scope>NUCLEOTIDE SEQUENCE [LARGE SCALE GENOMIC DNA]</scope>
    <source>
        <strain evidence="4 5">DSM 24696</strain>
    </source>
</reference>
<dbReference type="CDD" id="cd04586">
    <property type="entry name" value="CBS_pair_BON_assoc"/>
    <property type="match status" value="1"/>
</dbReference>
<dbReference type="SUPFAM" id="SSF54631">
    <property type="entry name" value="CBS-domain pair"/>
    <property type="match status" value="1"/>
</dbReference>
<gene>
    <name evidence="4" type="ORF">HNQ41_000027</name>
</gene>
<dbReference type="InterPro" id="IPR046342">
    <property type="entry name" value="CBS_dom_sf"/>
</dbReference>
<dbReference type="PROSITE" id="PS51371">
    <property type="entry name" value="CBS"/>
    <property type="match status" value="2"/>
</dbReference>
<dbReference type="RefSeq" id="WP_184662385.1">
    <property type="nucleotide sequence ID" value="NZ_JACHHB010000001.1"/>
</dbReference>
<evidence type="ECO:0000313" key="4">
    <source>
        <dbReference type="EMBL" id="MBB5171887.1"/>
    </source>
</evidence>
<evidence type="ECO:0000256" key="2">
    <source>
        <dbReference type="PROSITE-ProRule" id="PRU00703"/>
    </source>
</evidence>
<evidence type="ECO:0000256" key="1">
    <source>
        <dbReference type="ARBA" id="ARBA00023122"/>
    </source>
</evidence>
<evidence type="ECO:0000259" key="3">
    <source>
        <dbReference type="PROSITE" id="PS51371"/>
    </source>
</evidence>
<dbReference type="SMART" id="SM00116">
    <property type="entry name" value="CBS"/>
    <property type="match status" value="2"/>
</dbReference>
<accession>A0A840QKK3</accession>
<dbReference type="Gene3D" id="3.10.580.10">
    <property type="entry name" value="CBS-domain"/>
    <property type="match status" value="1"/>
</dbReference>
<dbReference type="Proteomes" id="UP000551878">
    <property type="component" value="Unassembled WGS sequence"/>
</dbReference>
<dbReference type="EMBL" id="JACHHB010000001">
    <property type="protein sequence ID" value="MBB5171887.1"/>
    <property type="molecule type" value="Genomic_DNA"/>
</dbReference>
<name>A0A840QKK3_9BACI</name>
<keyword evidence="5" id="KW-1185">Reference proteome</keyword>
<dbReference type="InterPro" id="IPR000644">
    <property type="entry name" value="CBS_dom"/>
</dbReference>
<proteinExistence type="predicted"/>
<dbReference type="PANTHER" id="PTHR43080:SF2">
    <property type="entry name" value="CBS DOMAIN-CONTAINING PROTEIN"/>
    <property type="match status" value="1"/>
</dbReference>
<sequence>MKVKDIMTEDVQIVKEDDTVETCAKLLLKNNFTGLPVINDRDQMVGIVTESDLIKRMAHLKAPGVLELLGGLIYLDNPNTFMDDIKKAMAYEVEELMSKELVTVKPDDTIEHAATLMLENDIKRLPVRDVFDRVLGIVSRRDVLRYMYNDTAEK</sequence>
<feature type="domain" description="CBS" evidence="3">
    <location>
        <begin position="97"/>
        <end position="153"/>
    </location>
</feature>
<dbReference type="InterPro" id="IPR051257">
    <property type="entry name" value="Diverse_CBS-Domain"/>
</dbReference>
<keyword evidence="1 2" id="KW-0129">CBS domain</keyword>
<dbReference type="PANTHER" id="PTHR43080">
    <property type="entry name" value="CBS DOMAIN-CONTAINING PROTEIN CBSX3, MITOCHONDRIAL"/>
    <property type="match status" value="1"/>
</dbReference>
<dbReference type="AlphaFoldDB" id="A0A840QKK3"/>
<comment type="caution">
    <text evidence="4">The sequence shown here is derived from an EMBL/GenBank/DDBJ whole genome shotgun (WGS) entry which is preliminary data.</text>
</comment>
<evidence type="ECO:0000313" key="5">
    <source>
        <dbReference type="Proteomes" id="UP000551878"/>
    </source>
</evidence>
<organism evidence="4 5">
    <name type="scientific">Texcoconibacillus texcoconensis</name>
    <dbReference type="NCBI Taxonomy" id="1095777"/>
    <lineage>
        <taxon>Bacteria</taxon>
        <taxon>Bacillati</taxon>
        <taxon>Bacillota</taxon>
        <taxon>Bacilli</taxon>
        <taxon>Bacillales</taxon>
        <taxon>Bacillaceae</taxon>
        <taxon>Texcoconibacillus</taxon>
    </lineage>
</organism>
<feature type="domain" description="CBS" evidence="3">
    <location>
        <begin position="7"/>
        <end position="68"/>
    </location>
</feature>
<protein>
    <submittedName>
        <fullName evidence="4">CBS domain-containing protein</fullName>
    </submittedName>
</protein>
<dbReference type="Pfam" id="PF00571">
    <property type="entry name" value="CBS"/>
    <property type="match status" value="2"/>
</dbReference>